<dbReference type="EMBL" id="VNIM01000001">
    <property type="protein sequence ID" value="TVV77463.1"/>
    <property type="molecule type" value="Genomic_DNA"/>
</dbReference>
<dbReference type="Proteomes" id="UP000318681">
    <property type="component" value="Unassembled WGS sequence"/>
</dbReference>
<evidence type="ECO:0000313" key="1">
    <source>
        <dbReference type="EMBL" id="TVV77463.1"/>
    </source>
</evidence>
<sequence>MHQPFSLWWAALAAADETMQGGPLVPAWLRLFSAHLSSADNVRLRWGGDLGESAELRRAYSALYGRYFSRALLASRLGFTDFVPLRTNVTRLPNGVTIRRTAKGDIPDWIAWDPASGSYCLCEAKGSLTGKEPAFMTGQPTCVTEGKKQFGRVEVLDRSGRAVATRNWVAANLWSTDSRRRESVSLLWDPPSDGGTFSKGESEKHADGIRRRRIANIALRLGRVGLLGSARRTGGVLVRVKASPDRDGMPTKVSASHEDDLLHPIERPATKPHEGVYAAALITPFGIRPILDGGDLAALNAASKSVAPAMLFGLSVDALRAGQTISEPWISGQGIAAPDGLSLFDLSRVEIGG</sequence>
<accession>A0A558RDQ7</accession>
<dbReference type="RefSeq" id="WP_145146975.1">
    <property type="nucleotide sequence ID" value="NZ_VNIM01000001.1"/>
</dbReference>
<keyword evidence="2" id="KW-1185">Reference proteome</keyword>
<dbReference type="AlphaFoldDB" id="A0A558RDQ7"/>
<protein>
    <submittedName>
        <fullName evidence="1">Uncharacterized protein</fullName>
    </submittedName>
</protein>
<reference evidence="1 2" key="1">
    <citation type="submission" date="2019-07" db="EMBL/GenBank/DDBJ databases">
        <title>Sphingomonas solaris sp. nov., isolated from a solar panel from Boston, Massachusetts.</title>
        <authorList>
            <person name="Tanner K."/>
            <person name="Pascual J."/>
            <person name="Mancuso C."/>
            <person name="Pereto J."/>
            <person name="Khalil A."/>
            <person name="Vilanova C."/>
        </authorList>
    </citation>
    <scope>NUCLEOTIDE SEQUENCE [LARGE SCALE GENOMIC DNA]</scope>
    <source>
        <strain evidence="1 2">R4DWN</strain>
    </source>
</reference>
<comment type="caution">
    <text evidence="1">The sequence shown here is derived from an EMBL/GenBank/DDBJ whole genome shotgun (WGS) entry which is preliminary data.</text>
</comment>
<name>A0A558RDQ7_9SPHN</name>
<dbReference type="OrthoDB" id="7567346at2"/>
<gene>
    <name evidence="1" type="ORF">FOY91_00015</name>
</gene>
<organism evidence="1 2">
    <name type="scientific">Alterirhizorhabdus solaris</name>
    <dbReference type="NCBI Taxonomy" id="2529389"/>
    <lineage>
        <taxon>Bacteria</taxon>
        <taxon>Pseudomonadati</taxon>
        <taxon>Pseudomonadota</taxon>
        <taxon>Alphaproteobacteria</taxon>
        <taxon>Sphingomonadales</taxon>
        <taxon>Rhizorhabdaceae</taxon>
        <taxon>Alterirhizorhabdus</taxon>
    </lineage>
</organism>
<proteinExistence type="predicted"/>
<evidence type="ECO:0000313" key="2">
    <source>
        <dbReference type="Proteomes" id="UP000318681"/>
    </source>
</evidence>